<reference evidence="3 4" key="1">
    <citation type="submission" date="2018-04" db="EMBL/GenBank/DDBJ databases">
        <authorList>
            <person name="Li J."/>
        </authorList>
    </citation>
    <scope>NUCLEOTIDE SEQUENCE [LARGE SCALE GENOMIC DNA]</scope>
    <source>
        <strain evidence="4">30A</strain>
    </source>
</reference>
<feature type="chain" id="PRO_5038434090" evidence="2">
    <location>
        <begin position="29"/>
        <end position="184"/>
    </location>
</feature>
<accession>A0A2S0WZJ8</accession>
<keyword evidence="2" id="KW-0732">Signal</keyword>
<dbReference type="KEGG" id="agm:DCE93_13955"/>
<feature type="region of interest" description="Disordered" evidence="1">
    <location>
        <begin position="29"/>
        <end position="56"/>
    </location>
</feature>
<dbReference type="RefSeq" id="WP_108596410.1">
    <property type="nucleotide sequence ID" value="NZ_CP028913.1"/>
</dbReference>
<proteinExistence type="predicted"/>
<dbReference type="OrthoDB" id="5119618at2"/>
<evidence type="ECO:0000256" key="2">
    <source>
        <dbReference type="SAM" id="SignalP"/>
    </source>
</evidence>
<feature type="signal peptide" evidence="2">
    <location>
        <begin position="1"/>
        <end position="28"/>
    </location>
</feature>
<keyword evidence="4" id="KW-1185">Reference proteome</keyword>
<dbReference type="EMBL" id="CP028913">
    <property type="protein sequence ID" value="AWB96614.1"/>
    <property type="molecule type" value="Genomic_DNA"/>
</dbReference>
<feature type="compositionally biased region" description="Low complexity" evidence="1">
    <location>
        <begin position="30"/>
        <end position="56"/>
    </location>
</feature>
<dbReference type="Proteomes" id="UP000244729">
    <property type="component" value="Chromosome"/>
</dbReference>
<protein>
    <submittedName>
        <fullName evidence="3">Uncharacterized protein</fullName>
    </submittedName>
</protein>
<sequence length="184" mass="18105">MTRRPAFGGALLAALAIVLLNGCTPAVVDGTTEPTPSSTPASTTEPAPSATPGAAPAATCDTVLATEGYAKLADDGLQPLPSPQVFDALAARMVEAGGLACAWGKPNTDLVLTVVEIGITPADEAAWSGALGETGYVLTDQPTPGAYTGPVEPGSGISPVAVLADGTLTFVSAPAFATMLAPTA</sequence>
<evidence type="ECO:0000313" key="3">
    <source>
        <dbReference type="EMBL" id="AWB96614.1"/>
    </source>
</evidence>
<gene>
    <name evidence="3" type="ORF">DCE93_13955</name>
</gene>
<name>A0A2S0WZJ8_9MICO</name>
<evidence type="ECO:0000313" key="4">
    <source>
        <dbReference type="Proteomes" id="UP000244729"/>
    </source>
</evidence>
<dbReference type="AlphaFoldDB" id="A0A2S0WZJ8"/>
<organism evidence="3 4">
    <name type="scientific">Agromyces badenianii</name>
    <dbReference type="NCBI Taxonomy" id="2080742"/>
    <lineage>
        <taxon>Bacteria</taxon>
        <taxon>Bacillati</taxon>
        <taxon>Actinomycetota</taxon>
        <taxon>Actinomycetes</taxon>
        <taxon>Micrococcales</taxon>
        <taxon>Microbacteriaceae</taxon>
        <taxon>Agromyces</taxon>
    </lineage>
</organism>
<evidence type="ECO:0000256" key="1">
    <source>
        <dbReference type="SAM" id="MobiDB-lite"/>
    </source>
</evidence>